<dbReference type="CDD" id="cd18438">
    <property type="entry name" value="BRCT_BRC1_like_rpt4"/>
    <property type="match status" value="1"/>
</dbReference>
<feature type="domain" description="BRCT" evidence="2">
    <location>
        <begin position="107"/>
        <end position="197"/>
    </location>
</feature>
<dbReference type="CDD" id="cd18436">
    <property type="entry name" value="BRCT_BRC1_like_rpt2"/>
    <property type="match status" value="1"/>
</dbReference>
<dbReference type="CDD" id="cd18437">
    <property type="entry name" value="BRCT_BRC1_like_rpt3"/>
    <property type="match status" value="1"/>
</dbReference>
<dbReference type="Pfam" id="PF12738">
    <property type="entry name" value="PTCB-BRCT"/>
    <property type="match status" value="2"/>
</dbReference>
<dbReference type="EMBL" id="MU001634">
    <property type="protein sequence ID" value="KAF2484336.1"/>
    <property type="molecule type" value="Genomic_DNA"/>
</dbReference>
<dbReference type="SUPFAM" id="SSF52113">
    <property type="entry name" value="BRCT domain"/>
    <property type="match status" value="5"/>
</dbReference>
<feature type="region of interest" description="Disordered" evidence="1">
    <location>
        <begin position="582"/>
        <end position="604"/>
    </location>
</feature>
<feature type="region of interest" description="Disordered" evidence="1">
    <location>
        <begin position="458"/>
        <end position="545"/>
    </location>
</feature>
<dbReference type="GeneID" id="54470369"/>
<evidence type="ECO:0000259" key="2">
    <source>
        <dbReference type="PROSITE" id="PS50172"/>
    </source>
</evidence>
<dbReference type="RefSeq" id="XP_033590905.1">
    <property type="nucleotide sequence ID" value="XM_033729367.1"/>
</dbReference>
<dbReference type="Gene3D" id="3.40.50.10190">
    <property type="entry name" value="BRCT domain"/>
    <property type="match status" value="5"/>
</dbReference>
<dbReference type="InterPro" id="IPR053036">
    <property type="entry name" value="CellCycle_DNARepair_Reg"/>
</dbReference>
<dbReference type="CDD" id="cd00027">
    <property type="entry name" value="BRCT"/>
    <property type="match status" value="1"/>
</dbReference>
<dbReference type="GO" id="GO:1990683">
    <property type="term" value="P:DNA double-strand break attachment to nuclear envelope"/>
    <property type="evidence" value="ECO:0007669"/>
    <property type="project" value="TreeGrafter"/>
</dbReference>
<protein>
    <submittedName>
        <fullName evidence="3">DNA repair protein</fullName>
    </submittedName>
</protein>
<dbReference type="PANTHER" id="PTHR47667">
    <property type="entry name" value="REGULATOR OF TY1 TRANSPOSITION PROTEIN 107"/>
    <property type="match status" value="1"/>
</dbReference>
<dbReference type="GO" id="GO:0035361">
    <property type="term" value="C:Cul8-RING ubiquitin ligase complex"/>
    <property type="evidence" value="ECO:0007669"/>
    <property type="project" value="TreeGrafter"/>
</dbReference>
<feature type="domain" description="BRCT" evidence="2">
    <location>
        <begin position="7"/>
        <end position="106"/>
    </location>
</feature>
<dbReference type="GO" id="GO:0005634">
    <property type="term" value="C:nucleus"/>
    <property type="evidence" value="ECO:0007669"/>
    <property type="project" value="TreeGrafter"/>
</dbReference>
<feature type="domain" description="BRCT" evidence="2">
    <location>
        <begin position="346"/>
        <end position="418"/>
    </location>
</feature>
<keyword evidence="4" id="KW-1185">Reference proteome</keyword>
<dbReference type="Pfam" id="PF16770">
    <property type="entry name" value="RTT107_BRCT_5"/>
    <property type="match status" value="1"/>
</dbReference>
<evidence type="ECO:0000313" key="4">
    <source>
        <dbReference type="Proteomes" id="UP000799767"/>
    </source>
</evidence>
<dbReference type="GO" id="GO:0006302">
    <property type="term" value="P:double-strand break repair"/>
    <property type="evidence" value="ECO:0007669"/>
    <property type="project" value="TreeGrafter"/>
</dbReference>
<dbReference type="InterPro" id="IPR001357">
    <property type="entry name" value="BRCT_dom"/>
</dbReference>
<sequence>MAEETESNAGLFHDVVFTYIPSEDLPGQQAQGLVTLVTQGQGKYIPLREDNQQIEDLTAITHIVSTHIEFPQYDTALAKGVHVVKPSWIIRSADKGRQAQIRQHSPDPSQFFRDVVVTTANLPEGDKDAIIAGVIALGGQYSGALSKLVTHIVTSDTRHDKCVLAVDKKLSCKIVLPHWFDDCFRLGRMISEKPYTFPDPELLREDAPKRVRDFPSPHLDGALVATPTDMPQSSPPPSPAKIRQHLNALMSRKVFFAKDLQLSKHLHQTLEGLINHAGGTLTDDVRKCDIYIGQYRDGSNYIQASQDGKIVANLSWLYLVINRNKYTNPLNKLLHYPVPRKGIPGFEHMRISISNYTGDARIYLENLVRYCGAEFTKTMKQDNTHLITAHTQSEKCEAAQEWNIQIVNHIWLEECYAKCSVQTLTNDRYRCFPARTNLGEVLGQTIFDTKRLEQVYYPRSNQSPQKMAAVPETSQRKVYTAADGRSPAIRVDEDMEDDQPQTAKKPRGRPRKTAATPRLRDDEKENESPSLHSSGRAAKAKAADRLHDQADDIALFQKEMKRKGGVTHGGRRSTLVDDIDDVFSPAPESAAPKQRKKRTSDEATYDVTAVGSDLSDGETQATPAKAAKRAKNAVTAPAPEFPPIEINLLVTGSDRWKDKAALESRDRNKLRQLGISLIDEATKKVDILVAPRILRTQKFVAALAYAPKVTGMEWLERTLKDQELDPDPPLLCDPEAEEKWGFNLEEALQKAKVNAGKLFDDRAIFVTGDVKGGFNTYKEFITLNGGVCFMYAGRTGLHLPRRRVQAEDDDNEDSVESAEDFEPVYLVSGDSGPEKKLWKMFRSLAEKQGLRARVVATDWVLHAAMSQEIVWKDMFELQE</sequence>
<evidence type="ECO:0000256" key="1">
    <source>
        <dbReference type="SAM" id="MobiDB-lite"/>
    </source>
</evidence>
<gene>
    <name evidence="3" type="ORF">BDY17DRAFT_126377</name>
</gene>
<dbReference type="OrthoDB" id="342264at2759"/>
<proteinExistence type="predicted"/>
<accession>A0A6A6PX53</accession>
<feature type="compositionally biased region" description="Basic and acidic residues" evidence="1">
    <location>
        <begin position="518"/>
        <end position="527"/>
    </location>
</feature>
<name>A0A6A6PX53_9PEZI</name>
<evidence type="ECO:0000313" key="3">
    <source>
        <dbReference type="EMBL" id="KAF2484336.1"/>
    </source>
</evidence>
<dbReference type="SMART" id="SM00292">
    <property type="entry name" value="BRCT"/>
    <property type="match status" value="6"/>
</dbReference>
<dbReference type="InterPro" id="IPR036420">
    <property type="entry name" value="BRCT_dom_sf"/>
</dbReference>
<dbReference type="PROSITE" id="PS50172">
    <property type="entry name" value="BRCT"/>
    <property type="match status" value="4"/>
</dbReference>
<dbReference type="FunFam" id="3.40.50.10190:FF:000048">
    <property type="entry name" value="DNA repair protein Rtt107"/>
    <property type="match status" value="1"/>
</dbReference>
<dbReference type="PANTHER" id="PTHR47667:SF1">
    <property type="entry name" value="REGULATOR OF TY1 TRANSPOSITION PROTEIN 107"/>
    <property type="match status" value="1"/>
</dbReference>
<reference evidence="3" key="1">
    <citation type="journal article" date="2020" name="Stud. Mycol.">
        <title>101 Dothideomycetes genomes: a test case for predicting lifestyles and emergence of pathogens.</title>
        <authorList>
            <person name="Haridas S."/>
            <person name="Albert R."/>
            <person name="Binder M."/>
            <person name="Bloem J."/>
            <person name="Labutti K."/>
            <person name="Salamov A."/>
            <person name="Andreopoulos B."/>
            <person name="Baker S."/>
            <person name="Barry K."/>
            <person name="Bills G."/>
            <person name="Bluhm B."/>
            <person name="Cannon C."/>
            <person name="Castanera R."/>
            <person name="Culley D."/>
            <person name="Daum C."/>
            <person name="Ezra D."/>
            <person name="Gonzalez J."/>
            <person name="Henrissat B."/>
            <person name="Kuo A."/>
            <person name="Liang C."/>
            <person name="Lipzen A."/>
            <person name="Lutzoni F."/>
            <person name="Magnuson J."/>
            <person name="Mondo S."/>
            <person name="Nolan M."/>
            <person name="Ohm R."/>
            <person name="Pangilinan J."/>
            <person name="Park H.-J."/>
            <person name="Ramirez L."/>
            <person name="Alfaro M."/>
            <person name="Sun H."/>
            <person name="Tritt A."/>
            <person name="Yoshinaga Y."/>
            <person name="Zwiers L.-H."/>
            <person name="Turgeon B."/>
            <person name="Goodwin S."/>
            <person name="Spatafora J."/>
            <person name="Crous P."/>
            <person name="Grigoriev I."/>
        </authorList>
    </citation>
    <scope>NUCLEOTIDE SEQUENCE</scope>
    <source>
        <strain evidence="3">CBS 113389</strain>
    </source>
</reference>
<dbReference type="AlphaFoldDB" id="A0A6A6PX53"/>
<feature type="domain" description="BRCT" evidence="2">
    <location>
        <begin position="670"/>
        <end position="732"/>
    </location>
</feature>
<organism evidence="3 4">
    <name type="scientific">Neohortaea acidophila</name>
    <dbReference type="NCBI Taxonomy" id="245834"/>
    <lineage>
        <taxon>Eukaryota</taxon>
        <taxon>Fungi</taxon>
        <taxon>Dikarya</taxon>
        <taxon>Ascomycota</taxon>
        <taxon>Pezizomycotina</taxon>
        <taxon>Dothideomycetes</taxon>
        <taxon>Dothideomycetidae</taxon>
        <taxon>Mycosphaerellales</taxon>
        <taxon>Teratosphaeriaceae</taxon>
        <taxon>Neohortaea</taxon>
    </lineage>
</organism>
<dbReference type="Proteomes" id="UP000799767">
    <property type="component" value="Unassembled WGS sequence"/>
</dbReference>